<keyword evidence="2" id="KW-0238">DNA-binding</keyword>
<dbReference type="Pfam" id="PF00027">
    <property type="entry name" value="cNMP_binding"/>
    <property type="match status" value="1"/>
</dbReference>
<dbReference type="GO" id="GO:0006355">
    <property type="term" value="P:regulation of DNA-templated transcription"/>
    <property type="evidence" value="ECO:0007669"/>
    <property type="project" value="InterPro"/>
</dbReference>
<dbReference type="Pfam" id="PF13545">
    <property type="entry name" value="HTH_Crp_2"/>
    <property type="match status" value="1"/>
</dbReference>
<sequence>MGSRGSNTVESPLFDQSEKDAVQMPHANFVSRLLYLPRGISRLEKLGQRKVYPKNYMLVQAGIRPSYCYIVKKGRVAAFETTVTGEERIYNFNESNSILLEGNVLFDQESAVNFKTVLPSELILITKEMLLEGISRDPQLSMDIMESLSTKFLSSMEQIRHSNFHNAAWKICDLLLIFAEHYGVPYDGKILIKEKISQQLLSNLLGINRVTAVRAIKELKEMALIEQINGYYCIRSLEQLKRHQERICQ</sequence>
<keyword evidence="1" id="KW-0805">Transcription regulation</keyword>
<dbReference type="PROSITE" id="PS50042">
    <property type="entry name" value="CNMP_BINDING_3"/>
    <property type="match status" value="1"/>
</dbReference>
<gene>
    <name evidence="6" type="ORF">DWV29_00935</name>
</gene>
<dbReference type="InterPro" id="IPR000595">
    <property type="entry name" value="cNMP-bd_dom"/>
</dbReference>
<dbReference type="InterPro" id="IPR014710">
    <property type="entry name" value="RmlC-like_jellyroll"/>
</dbReference>
<protein>
    <submittedName>
        <fullName evidence="6">Crp/Fnr family transcriptional regulator</fullName>
    </submittedName>
</protein>
<keyword evidence="3" id="KW-0804">Transcription</keyword>
<evidence type="ECO:0000259" key="4">
    <source>
        <dbReference type="PROSITE" id="PS50042"/>
    </source>
</evidence>
<dbReference type="AlphaFoldDB" id="A0A413FKQ9"/>
<proteinExistence type="predicted"/>
<dbReference type="SUPFAM" id="SSF51206">
    <property type="entry name" value="cAMP-binding domain-like"/>
    <property type="match status" value="1"/>
</dbReference>
<feature type="domain" description="HTH crp-type" evidence="5">
    <location>
        <begin position="165"/>
        <end position="238"/>
    </location>
</feature>
<evidence type="ECO:0000259" key="5">
    <source>
        <dbReference type="PROSITE" id="PS51063"/>
    </source>
</evidence>
<evidence type="ECO:0000313" key="7">
    <source>
        <dbReference type="Proteomes" id="UP000283880"/>
    </source>
</evidence>
<dbReference type="Proteomes" id="UP000283880">
    <property type="component" value="Unassembled WGS sequence"/>
</dbReference>
<dbReference type="PROSITE" id="PS51063">
    <property type="entry name" value="HTH_CRP_2"/>
    <property type="match status" value="1"/>
</dbReference>
<dbReference type="SUPFAM" id="SSF46785">
    <property type="entry name" value="Winged helix' DNA-binding domain"/>
    <property type="match status" value="1"/>
</dbReference>
<dbReference type="InterPro" id="IPR036388">
    <property type="entry name" value="WH-like_DNA-bd_sf"/>
</dbReference>
<dbReference type="CDD" id="cd00038">
    <property type="entry name" value="CAP_ED"/>
    <property type="match status" value="1"/>
</dbReference>
<name>A0A413FKQ9_9FIRM</name>
<dbReference type="InterPro" id="IPR012318">
    <property type="entry name" value="HTH_CRP"/>
</dbReference>
<accession>A0A413FKQ9</accession>
<dbReference type="Gene3D" id="1.10.10.10">
    <property type="entry name" value="Winged helix-like DNA-binding domain superfamily/Winged helix DNA-binding domain"/>
    <property type="match status" value="1"/>
</dbReference>
<evidence type="ECO:0000256" key="3">
    <source>
        <dbReference type="ARBA" id="ARBA00023163"/>
    </source>
</evidence>
<comment type="caution">
    <text evidence="6">The sequence shown here is derived from an EMBL/GenBank/DDBJ whole genome shotgun (WGS) entry which is preliminary data.</text>
</comment>
<evidence type="ECO:0000313" key="6">
    <source>
        <dbReference type="EMBL" id="RGX32814.1"/>
    </source>
</evidence>
<dbReference type="GO" id="GO:0003677">
    <property type="term" value="F:DNA binding"/>
    <property type="evidence" value="ECO:0007669"/>
    <property type="project" value="UniProtKB-KW"/>
</dbReference>
<dbReference type="OrthoDB" id="9812325at2"/>
<feature type="domain" description="Cyclic nucleotide-binding" evidence="4">
    <location>
        <begin position="52"/>
        <end position="151"/>
    </location>
</feature>
<dbReference type="InterPro" id="IPR018490">
    <property type="entry name" value="cNMP-bd_dom_sf"/>
</dbReference>
<evidence type="ECO:0000256" key="1">
    <source>
        <dbReference type="ARBA" id="ARBA00023015"/>
    </source>
</evidence>
<reference evidence="6 7" key="1">
    <citation type="submission" date="2018-08" db="EMBL/GenBank/DDBJ databases">
        <title>A genome reference for cultivated species of the human gut microbiota.</title>
        <authorList>
            <person name="Zou Y."/>
            <person name="Xue W."/>
            <person name="Luo G."/>
        </authorList>
    </citation>
    <scope>NUCLEOTIDE SEQUENCE [LARGE SCALE GENOMIC DNA]</scope>
    <source>
        <strain evidence="6 7">AF04-15</strain>
    </source>
</reference>
<dbReference type="EMBL" id="QSBM01000001">
    <property type="protein sequence ID" value="RGX32814.1"/>
    <property type="molecule type" value="Genomic_DNA"/>
</dbReference>
<dbReference type="RefSeq" id="WP_007711945.1">
    <property type="nucleotide sequence ID" value="NZ_BAABXR010000001.1"/>
</dbReference>
<dbReference type="Gene3D" id="2.60.120.10">
    <property type="entry name" value="Jelly Rolls"/>
    <property type="match status" value="1"/>
</dbReference>
<organism evidence="6 7">
    <name type="scientific">Enterocloster asparagiformis</name>
    <dbReference type="NCBI Taxonomy" id="333367"/>
    <lineage>
        <taxon>Bacteria</taxon>
        <taxon>Bacillati</taxon>
        <taxon>Bacillota</taxon>
        <taxon>Clostridia</taxon>
        <taxon>Lachnospirales</taxon>
        <taxon>Lachnospiraceae</taxon>
        <taxon>Enterocloster</taxon>
    </lineage>
</organism>
<dbReference type="InterPro" id="IPR036390">
    <property type="entry name" value="WH_DNA-bd_sf"/>
</dbReference>
<evidence type="ECO:0000256" key="2">
    <source>
        <dbReference type="ARBA" id="ARBA00023125"/>
    </source>
</evidence>